<keyword evidence="1" id="KW-0880">Kelch repeat</keyword>
<evidence type="ECO:0000256" key="2">
    <source>
        <dbReference type="ARBA" id="ARBA00022737"/>
    </source>
</evidence>
<dbReference type="Proteomes" id="UP000499080">
    <property type="component" value="Unassembled WGS sequence"/>
</dbReference>
<name>A0A4Y2B280_ARAVE</name>
<dbReference type="PANTHER" id="PTHR45632:SF3">
    <property type="entry name" value="KELCH-LIKE PROTEIN 32"/>
    <property type="match status" value="1"/>
</dbReference>
<dbReference type="SUPFAM" id="SSF117281">
    <property type="entry name" value="Kelch motif"/>
    <property type="match status" value="1"/>
</dbReference>
<gene>
    <name evidence="4" type="primary">SCRA_1</name>
    <name evidence="4" type="ORF">AVEN_1989_1</name>
</gene>
<protein>
    <submittedName>
        <fullName evidence="4">Alpha-scruin</fullName>
    </submittedName>
</protein>
<dbReference type="Gene3D" id="2.120.10.80">
    <property type="entry name" value="Kelch-type beta propeller"/>
    <property type="match status" value="1"/>
</dbReference>
<evidence type="ECO:0000256" key="1">
    <source>
        <dbReference type="ARBA" id="ARBA00022441"/>
    </source>
</evidence>
<dbReference type="AlphaFoldDB" id="A0A4Y2B280"/>
<dbReference type="EMBL" id="BGPR01158291">
    <property type="protein sequence ID" value="GBL85937.1"/>
    <property type="molecule type" value="Genomic_DNA"/>
</dbReference>
<keyword evidence="5" id="KW-1185">Reference proteome</keyword>
<feature type="region of interest" description="Disordered" evidence="3">
    <location>
        <begin position="19"/>
        <end position="47"/>
    </location>
</feature>
<organism evidence="4 5">
    <name type="scientific">Araneus ventricosus</name>
    <name type="common">Orbweaver spider</name>
    <name type="synonym">Epeira ventricosa</name>
    <dbReference type="NCBI Taxonomy" id="182803"/>
    <lineage>
        <taxon>Eukaryota</taxon>
        <taxon>Metazoa</taxon>
        <taxon>Ecdysozoa</taxon>
        <taxon>Arthropoda</taxon>
        <taxon>Chelicerata</taxon>
        <taxon>Arachnida</taxon>
        <taxon>Araneae</taxon>
        <taxon>Araneomorphae</taxon>
        <taxon>Entelegynae</taxon>
        <taxon>Araneoidea</taxon>
        <taxon>Araneidae</taxon>
        <taxon>Araneus</taxon>
    </lineage>
</organism>
<dbReference type="SMART" id="SM00612">
    <property type="entry name" value="Kelch"/>
    <property type="match status" value="2"/>
</dbReference>
<sequence>MVEHAKYARAQNIPALENATSNCSSTSGVSKQRPSSTINPTSCSGPDIPGIRHDELARSWPLGLSGGVSVVLRPKSLETPGLLRMSILSAVEIYYPKRDQWSLVKPMPEAIMGMACAVMDGCVWMIGGIVNEGQSTRYSLSNRVYTFDIEQQNWYHKVSLPEPRAYACAASLKREIWLWCGVKESLSDDGYLTSTNTVFVFNPEIGKWEHHSAIGTPKHSAAVAKFGKKNIKTFL</sequence>
<keyword evidence="2" id="KW-0677">Repeat</keyword>
<feature type="compositionally biased region" description="Polar residues" evidence="3">
    <location>
        <begin position="19"/>
        <end position="44"/>
    </location>
</feature>
<reference evidence="4 5" key="1">
    <citation type="journal article" date="2019" name="Sci. Rep.">
        <title>Orb-weaving spider Araneus ventricosus genome elucidates the spidroin gene catalogue.</title>
        <authorList>
            <person name="Kono N."/>
            <person name="Nakamura H."/>
            <person name="Ohtoshi R."/>
            <person name="Moran D.A.P."/>
            <person name="Shinohara A."/>
            <person name="Yoshida Y."/>
            <person name="Fujiwara M."/>
            <person name="Mori M."/>
            <person name="Tomita M."/>
            <person name="Arakawa K."/>
        </authorList>
    </citation>
    <scope>NUCLEOTIDE SEQUENCE [LARGE SCALE GENOMIC DNA]</scope>
</reference>
<dbReference type="InterPro" id="IPR015915">
    <property type="entry name" value="Kelch-typ_b-propeller"/>
</dbReference>
<dbReference type="OrthoDB" id="45365at2759"/>
<dbReference type="PANTHER" id="PTHR45632">
    <property type="entry name" value="LD33804P"/>
    <property type="match status" value="1"/>
</dbReference>
<dbReference type="InterPro" id="IPR006652">
    <property type="entry name" value="Kelch_1"/>
</dbReference>
<evidence type="ECO:0000313" key="5">
    <source>
        <dbReference type="Proteomes" id="UP000499080"/>
    </source>
</evidence>
<evidence type="ECO:0000313" key="4">
    <source>
        <dbReference type="EMBL" id="GBL85937.1"/>
    </source>
</evidence>
<evidence type="ECO:0000256" key="3">
    <source>
        <dbReference type="SAM" id="MobiDB-lite"/>
    </source>
</evidence>
<proteinExistence type="predicted"/>
<comment type="caution">
    <text evidence="4">The sequence shown here is derived from an EMBL/GenBank/DDBJ whole genome shotgun (WGS) entry which is preliminary data.</text>
</comment>
<accession>A0A4Y2B280</accession>